<dbReference type="SUPFAM" id="SSF54427">
    <property type="entry name" value="NTF2-like"/>
    <property type="match status" value="1"/>
</dbReference>
<dbReference type="Gene3D" id="1.10.1740.10">
    <property type="match status" value="1"/>
</dbReference>
<evidence type="ECO:0000256" key="2">
    <source>
        <dbReference type="ARBA" id="ARBA00011344"/>
    </source>
</evidence>
<evidence type="ECO:0000313" key="10">
    <source>
        <dbReference type="EMBL" id="MDN4522152.1"/>
    </source>
</evidence>
<protein>
    <submittedName>
        <fullName evidence="10">Sigma-70 family RNA polymerase sigma factor</fullName>
    </submittedName>
</protein>
<dbReference type="NCBIfam" id="TIGR02937">
    <property type="entry name" value="sigma70-ECF"/>
    <property type="match status" value="1"/>
</dbReference>
<evidence type="ECO:0000256" key="5">
    <source>
        <dbReference type="ARBA" id="ARBA00023125"/>
    </source>
</evidence>
<dbReference type="EMBL" id="JAUHTC010000098">
    <property type="protein sequence ID" value="MDN4522152.1"/>
    <property type="molecule type" value="Genomic_DNA"/>
</dbReference>
<evidence type="ECO:0000259" key="9">
    <source>
        <dbReference type="Pfam" id="PF08281"/>
    </source>
</evidence>
<dbReference type="InterPro" id="IPR014284">
    <property type="entry name" value="RNA_pol_sigma-70_dom"/>
</dbReference>
<dbReference type="InterPro" id="IPR052704">
    <property type="entry name" value="ECF_Sigma-70_Domain"/>
</dbReference>
<evidence type="ECO:0000256" key="3">
    <source>
        <dbReference type="ARBA" id="ARBA00023015"/>
    </source>
</evidence>
<dbReference type="Gene3D" id="1.10.10.10">
    <property type="entry name" value="Winged helix-like DNA-binding domain superfamily/Winged helix DNA-binding domain"/>
    <property type="match status" value="1"/>
</dbReference>
<sequence length="295" mass="31493">MTLDSFAQSAVHSAFLEGRPRLLSLAHRLLGSAHDAEDAVQTAWLRVAATPGPRDIANPSAWLTTVVTRVCLDQLRDRSRRDVLSRRVQPVQTVAYAADEEFLHREDVARALMVLLGRLTPAQRAAYVLHDLFAVPFDRVADILGVTPAGAKKHASRARARLRPVEPPSTGAPGDAVDREVVDAFLRAAGGGDIVRMVALMAPDCVRIVDPELLPTGTAAVVTGATAIAEETRHFADRIRASVSMRVNGRQAHIIAPGGHPLGIIDIRCSGGLITGITITPVRAADVLEPAAQPV</sequence>
<comment type="caution">
    <text evidence="10">The sequence shown here is derived from an EMBL/GenBank/DDBJ whole genome shotgun (WGS) entry which is preliminary data.</text>
</comment>
<comment type="similarity">
    <text evidence="1">Belongs to the sigma-70 factor family. ECF subfamily.</text>
</comment>
<dbReference type="PANTHER" id="PTHR30173">
    <property type="entry name" value="SIGMA 19 FACTOR"/>
    <property type="match status" value="1"/>
</dbReference>
<dbReference type="Pfam" id="PF08281">
    <property type="entry name" value="Sigma70_r4_2"/>
    <property type="match status" value="1"/>
</dbReference>
<evidence type="ECO:0000256" key="1">
    <source>
        <dbReference type="ARBA" id="ARBA00010641"/>
    </source>
</evidence>
<dbReference type="InterPro" id="IPR013325">
    <property type="entry name" value="RNA_pol_sigma_r2"/>
</dbReference>
<dbReference type="Gene3D" id="3.10.450.50">
    <property type="match status" value="1"/>
</dbReference>
<dbReference type="InterPro" id="IPR013249">
    <property type="entry name" value="RNA_pol_sigma70_r4_t2"/>
</dbReference>
<keyword evidence="11" id="KW-1185">Reference proteome</keyword>
<organism evidence="10 11">
    <name type="scientific">Mycolicibacterium austroafricanum</name>
    <name type="common">Mycobacterium austroafricanum</name>
    <dbReference type="NCBI Taxonomy" id="39687"/>
    <lineage>
        <taxon>Bacteria</taxon>
        <taxon>Bacillati</taxon>
        <taxon>Actinomycetota</taxon>
        <taxon>Actinomycetes</taxon>
        <taxon>Mycobacteriales</taxon>
        <taxon>Mycobacteriaceae</taxon>
        <taxon>Mycolicibacterium</taxon>
    </lineage>
</organism>
<evidence type="ECO:0000256" key="4">
    <source>
        <dbReference type="ARBA" id="ARBA00023082"/>
    </source>
</evidence>
<proteinExistence type="inferred from homology"/>
<reference evidence="10" key="1">
    <citation type="submission" date="2023-07" db="EMBL/GenBank/DDBJ databases">
        <title>Degradation of tert-butanol by M. austroafricanum TBA100.</title>
        <authorList>
            <person name="Helbich S."/>
            <person name="Vainshtein Y."/>
        </authorList>
    </citation>
    <scope>NUCLEOTIDE SEQUENCE</scope>
    <source>
        <strain evidence="10">TBA100</strain>
    </source>
</reference>
<keyword evidence="5" id="KW-0238">DNA-binding</keyword>
<dbReference type="SUPFAM" id="SSF88946">
    <property type="entry name" value="Sigma2 domain of RNA polymerase sigma factors"/>
    <property type="match status" value="1"/>
</dbReference>
<feature type="domain" description="RNA polymerase sigma-70 region 2" evidence="8">
    <location>
        <begin position="19"/>
        <end position="81"/>
    </location>
</feature>
<evidence type="ECO:0000313" key="11">
    <source>
        <dbReference type="Proteomes" id="UP001172687"/>
    </source>
</evidence>
<accession>A0ABT8HPF3</accession>
<dbReference type="InterPro" id="IPR032710">
    <property type="entry name" value="NTF2-like_dom_sf"/>
</dbReference>
<feature type="region of interest" description="Disordered" evidence="7">
    <location>
        <begin position="155"/>
        <end position="174"/>
    </location>
</feature>
<evidence type="ECO:0000256" key="7">
    <source>
        <dbReference type="SAM" id="MobiDB-lite"/>
    </source>
</evidence>
<evidence type="ECO:0000256" key="6">
    <source>
        <dbReference type="ARBA" id="ARBA00023163"/>
    </source>
</evidence>
<dbReference type="RefSeq" id="WP_208673671.1">
    <property type="nucleotide sequence ID" value="NZ_CP070380.1"/>
</dbReference>
<feature type="domain" description="RNA polymerase sigma factor 70 region 4 type 2" evidence="9">
    <location>
        <begin position="110"/>
        <end position="162"/>
    </location>
</feature>
<keyword evidence="6" id="KW-0804">Transcription</keyword>
<dbReference type="Proteomes" id="UP001172687">
    <property type="component" value="Unassembled WGS sequence"/>
</dbReference>
<dbReference type="InterPro" id="IPR007627">
    <property type="entry name" value="RNA_pol_sigma70_r2"/>
</dbReference>
<gene>
    <name evidence="10" type="ORF">QYF68_30670</name>
</gene>
<keyword evidence="4" id="KW-0731">Sigma factor</keyword>
<dbReference type="InterPro" id="IPR036388">
    <property type="entry name" value="WH-like_DNA-bd_sf"/>
</dbReference>
<dbReference type="InterPro" id="IPR013324">
    <property type="entry name" value="RNA_pol_sigma_r3/r4-like"/>
</dbReference>
<dbReference type="SUPFAM" id="SSF88659">
    <property type="entry name" value="Sigma3 and sigma4 domains of RNA polymerase sigma factors"/>
    <property type="match status" value="1"/>
</dbReference>
<dbReference type="PANTHER" id="PTHR30173:SF43">
    <property type="entry name" value="ECF RNA POLYMERASE SIGMA FACTOR SIGI-RELATED"/>
    <property type="match status" value="1"/>
</dbReference>
<keyword evidence="3" id="KW-0805">Transcription regulation</keyword>
<comment type="subunit">
    <text evidence="2">Interacts transiently with the RNA polymerase catalytic core formed by RpoA, RpoB, RpoC and RpoZ (2 alpha, 1 beta, 1 beta' and 1 omega subunit) to form the RNA polymerase holoenzyme that can initiate transcription.</text>
</comment>
<evidence type="ECO:0000259" key="8">
    <source>
        <dbReference type="Pfam" id="PF04542"/>
    </source>
</evidence>
<name>A0ABT8HPF3_MYCAO</name>
<dbReference type="Pfam" id="PF04542">
    <property type="entry name" value="Sigma70_r2"/>
    <property type="match status" value="1"/>
</dbReference>